<sequence>MRRRTPPPLHSSVRQRSGAFILGGLFLQISIQLSNAGICSGLSNAGCQVRVGLTTPRTSGGVSSNKQEDKTSEIFVNSLAFSKDTEGASRKYVSLSDFGN</sequence>
<gene>
    <name evidence="1" type="ORF">BRADI_1g56436v3</name>
</gene>
<keyword evidence="3" id="KW-1185">Reference proteome</keyword>
<organism evidence="1">
    <name type="scientific">Brachypodium distachyon</name>
    <name type="common">Purple false brome</name>
    <name type="synonym">Trachynia distachya</name>
    <dbReference type="NCBI Taxonomy" id="15368"/>
    <lineage>
        <taxon>Eukaryota</taxon>
        <taxon>Viridiplantae</taxon>
        <taxon>Streptophyta</taxon>
        <taxon>Embryophyta</taxon>
        <taxon>Tracheophyta</taxon>
        <taxon>Spermatophyta</taxon>
        <taxon>Magnoliopsida</taxon>
        <taxon>Liliopsida</taxon>
        <taxon>Poales</taxon>
        <taxon>Poaceae</taxon>
        <taxon>BOP clade</taxon>
        <taxon>Pooideae</taxon>
        <taxon>Stipodae</taxon>
        <taxon>Brachypodieae</taxon>
        <taxon>Brachypodium</taxon>
    </lineage>
</organism>
<dbReference type="InParanoid" id="A0A2K2DRS0"/>
<evidence type="ECO:0000313" key="3">
    <source>
        <dbReference type="Proteomes" id="UP000008810"/>
    </source>
</evidence>
<evidence type="ECO:0000313" key="2">
    <source>
        <dbReference type="EnsemblPlants" id="PNT76972"/>
    </source>
</evidence>
<dbReference type="EMBL" id="CM000880">
    <property type="protein sequence ID" value="PNT76972.1"/>
    <property type="molecule type" value="Genomic_DNA"/>
</dbReference>
<protein>
    <submittedName>
        <fullName evidence="1 2">Uncharacterized protein</fullName>
    </submittedName>
</protein>
<reference evidence="2" key="3">
    <citation type="submission" date="2018-08" db="UniProtKB">
        <authorList>
            <consortium name="EnsemblPlants"/>
        </authorList>
    </citation>
    <scope>IDENTIFICATION</scope>
    <source>
        <strain evidence="2">cv. Bd21</strain>
    </source>
</reference>
<dbReference type="Proteomes" id="UP000008810">
    <property type="component" value="Chromosome 1"/>
</dbReference>
<reference evidence="1" key="2">
    <citation type="submission" date="2017-06" db="EMBL/GenBank/DDBJ databases">
        <title>WGS assembly of Brachypodium distachyon.</title>
        <authorList>
            <consortium name="The International Brachypodium Initiative"/>
            <person name="Lucas S."/>
            <person name="Harmon-Smith M."/>
            <person name="Lail K."/>
            <person name="Tice H."/>
            <person name="Grimwood J."/>
            <person name="Bruce D."/>
            <person name="Barry K."/>
            <person name="Shu S."/>
            <person name="Lindquist E."/>
            <person name="Wang M."/>
            <person name="Pitluck S."/>
            <person name="Vogel J.P."/>
            <person name="Garvin D.F."/>
            <person name="Mockler T.C."/>
            <person name="Schmutz J."/>
            <person name="Rokhsar D."/>
            <person name="Bevan M.W."/>
        </authorList>
    </citation>
    <scope>NUCLEOTIDE SEQUENCE</scope>
    <source>
        <strain evidence="1">Bd21</strain>
    </source>
</reference>
<dbReference type="EnsemblPlants" id="PNT76972">
    <property type="protein sequence ID" value="PNT76972"/>
    <property type="gene ID" value="BRADI_1g56436v3"/>
</dbReference>
<name>A0A2K2DRS0_BRADI</name>
<proteinExistence type="predicted"/>
<dbReference type="AlphaFoldDB" id="A0A2K2DRS0"/>
<accession>A0A2K2DRS0</accession>
<dbReference type="Gramene" id="PNT76972">
    <property type="protein sequence ID" value="PNT76972"/>
    <property type="gene ID" value="BRADI_1g56436v3"/>
</dbReference>
<reference evidence="1 2" key="1">
    <citation type="journal article" date="2010" name="Nature">
        <title>Genome sequencing and analysis of the model grass Brachypodium distachyon.</title>
        <authorList>
            <consortium name="International Brachypodium Initiative"/>
        </authorList>
    </citation>
    <scope>NUCLEOTIDE SEQUENCE [LARGE SCALE GENOMIC DNA]</scope>
    <source>
        <strain evidence="1 2">Bd21</strain>
    </source>
</reference>
<evidence type="ECO:0000313" key="1">
    <source>
        <dbReference type="EMBL" id="PNT76972.1"/>
    </source>
</evidence>